<comment type="caution">
    <text evidence="6">The sequence shown here is derived from an EMBL/GenBank/DDBJ whole genome shotgun (WGS) entry which is preliminary data.</text>
</comment>
<protein>
    <recommendedName>
        <fullName evidence="5">ABC transporter domain-containing protein</fullName>
    </recommendedName>
</protein>
<dbReference type="RefSeq" id="WP_103103424.1">
    <property type="nucleotide sequence ID" value="NZ_BDEC01000034.1"/>
</dbReference>
<feature type="domain" description="ABC transporter" evidence="5">
    <location>
        <begin position="3"/>
        <end position="231"/>
    </location>
</feature>
<evidence type="ECO:0000256" key="1">
    <source>
        <dbReference type="ARBA" id="ARBA00005417"/>
    </source>
</evidence>
<dbReference type="Proteomes" id="UP000236214">
    <property type="component" value="Unassembled WGS sequence"/>
</dbReference>
<keyword evidence="2" id="KW-0813">Transport</keyword>
<dbReference type="EMBL" id="BDEC01000034">
    <property type="protein sequence ID" value="GBD68110.1"/>
    <property type="molecule type" value="Genomic_DNA"/>
</dbReference>
<evidence type="ECO:0000259" key="5">
    <source>
        <dbReference type="PROSITE" id="PS50893"/>
    </source>
</evidence>
<keyword evidence="3" id="KW-0547">Nucleotide-binding</keyword>
<dbReference type="SUPFAM" id="SSF52540">
    <property type="entry name" value="P-loop containing nucleoside triphosphate hydrolases"/>
    <property type="match status" value="1"/>
</dbReference>
<dbReference type="PANTHER" id="PTHR43335:SF2">
    <property type="entry name" value="ABC TRANSPORTER, ATP-BINDING PROTEIN"/>
    <property type="match status" value="1"/>
</dbReference>
<reference evidence="6 7" key="1">
    <citation type="submission" date="2016-05" db="EMBL/GenBank/DDBJ databases">
        <title>Whole genome sequencing of Tetragenococcus halophilus subsp. halophilus NISL 7118.</title>
        <authorList>
            <person name="Shiwa Y."/>
            <person name="Nishimura I."/>
            <person name="Yoshikawa H."/>
            <person name="Koyama Y."/>
            <person name="Oguma T."/>
        </authorList>
    </citation>
    <scope>NUCLEOTIDE SEQUENCE [LARGE SCALE GENOMIC DNA]</scope>
    <source>
        <strain evidence="6 7">NISL 7118</strain>
    </source>
</reference>
<organism evidence="6 7">
    <name type="scientific">Tetragenococcus halophilus subsp. halophilus</name>
    <dbReference type="NCBI Taxonomy" id="1513897"/>
    <lineage>
        <taxon>Bacteria</taxon>
        <taxon>Bacillati</taxon>
        <taxon>Bacillota</taxon>
        <taxon>Bacilli</taxon>
        <taxon>Lactobacillales</taxon>
        <taxon>Enterococcaceae</taxon>
        <taxon>Tetragenococcus</taxon>
    </lineage>
</organism>
<dbReference type="PROSITE" id="PS00211">
    <property type="entry name" value="ABC_TRANSPORTER_1"/>
    <property type="match status" value="1"/>
</dbReference>
<name>A0A2H6CSY4_TETHA</name>
<dbReference type="GO" id="GO:0005524">
    <property type="term" value="F:ATP binding"/>
    <property type="evidence" value="ECO:0007669"/>
    <property type="project" value="UniProtKB-KW"/>
</dbReference>
<keyword evidence="4" id="KW-0067">ATP-binding</keyword>
<evidence type="ECO:0000256" key="2">
    <source>
        <dbReference type="ARBA" id="ARBA00022448"/>
    </source>
</evidence>
<evidence type="ECO:0000256" key="4">
    <source>
        <dbReference type="ARBA" id="ARBA00022840"/>
    </source>
</evidence>
<comment type="similarity">
    <text evidence="1">Belongs to the ABC transporter superfamily.</text>
</comment>
<dbReference type="InterPro" id="IPR003593">
    <property type="entry name" value="AAA+_ATPase"/>
</dbReference>
<dbReference type="InterPro" id="IPR003439">
    <property type="entry name" value="ABC_transporter-like_ATP-bd"/>
</dbReference>
<dbReference type="PROSITE" id="PS50893">
    <property type="entry name" value="ABC_TRANSPORTER_2"/>
    <property type="match status" value="1"/>
</dbReference>
<evidence type="ECO:0000313" key="6">
    <source>
        <dbReference type="EMBL" id="GBD68110.1"/>
    </source>
</evidence>
<accession>A0A2H6CSY4</accession>
<dbReference type="SMART" id="SM00382">
    <property type="entry name" value="AAA"/>
    <property type="match status" value="1"/>
</dbReference>
<sequence length="290" mass="32512">MELRLSDISKSFAETAVLQEINDTFSAGVYGLLGANGAGKTTLLKIITGLIKPSQGRVLYNQLDISEQAENYRAVLGFLPQDFSYYSDFTGMKFMLYIASLKGLPTKLAKKRCLELLHLVGLDAVKNKKIKKYSGGMKQRLGIAQAMINDPDILVLDEPTVGLDPKERVRFRNLISSFAKNKIVLLSTHIVSDIEYIADCILLLKNGKIEAAGTAEELVKEISNNVWEATVDESLIVNYEKNYVVTNEKHSTEGTVLRFVTKETLISNAQRVEPTLEDLYLYYFREEGRL</sequence>
<dbReference type="PANTHER" id="PTHR43335">
    <property type="entry name" value="ABC TRANSPORTER, ATP-BINDING PROTEIN"/>
    <property type="match status" value="1"/>
</dbReference>
<dbReference type="InterPro" id="IPR017871">
    <property type="entry name" value="ABC_transporter-like_CS"/>
</dbReference>
<evidence type="ECO:0000256" key="3">
    <source>
        <dbReference type="ARBA" id="ARBA00022741"/>
    </source>
</evidence>
<proteinExistence type="inferred from homology"/>
<evidence type="ECO:0000313" key="7">
    <source>
        <dbReference type="Proteomes" id="UP000236214"/>
    </source>
</evidence>
<keyword evidence="7" id="KW-1185">Reference proteome</keyword>
<dbReference type="Pfam" id="PF00005">
    <property type="entry name" value="ABC_tran"/>
    <property type="match status" value="1"/>
</dbReference>
<dbReference type="InterPro" id="IPR027417">
    <property type="entry name" value="P-loop_NTPase"/>
</dbReference>
<dbReference type="CDD" id="cd03264">
    <property type="entry name" value="ABC_drug_resistance_like"/>
    <property type="match status" value="1"/>
</dbReference>
<gene>
    <name evidence="6" type="ORF">TEHN7118_0916</name>
</gene>
<dbReference type="Gene3D" id="3.40.50.300">
    <property type="entry name" value="P-loop containing nucleotide triphosphate hydrolases"/>
    <property type="match status" value="1"/>
</dbReference>
<dbReference type="GO" id="GO:0016887">
    <property type="term" value="F:ATP hydrolysis activity"/>
    <property type="evidence" value="ECO:0007669"/>
    <property type="project" value="InterPro"/>
</dbReference>
<dbReference type="AlphaFoldDB" id="A0A2H6CSY4"/>